<evidence type="ECO:0000256" key="6">
    <source>
        <dbReference type="RuleBase" id="RU003945"/>
    </source>
</evidence>
<dbReference type="GO" id="GO:0033617">
    <property type="term" value="P:mitochondrial respiratory chain complex IV assembly"/>
    <property type="evidence" value="ECO:0007669"/>
    <property type="project" value="TreeGrafter"/>
</dbReference>
<dbReference type="EMBL" id="CH981528">
    <property type="protein sequence ID" value="EDK45844.1"/>
    <property type="molecule type" value="Genomic_DNA"/>
</dbReference>
<organism evidence="9 10">
    <name type="scientific">Lodderomyces elongisporus (strain ATCC 11503 / CBS 2605 / JCM 1781 / NBRC 1676 / NRRL YB-4239)</name>
    <name type="common">Yeast</name>
    <name type="synonym">Saccharomyces elongisporus</name>
    <dbReference type="NCBI Taxonomy" id="379508"/>
    <lineage>
        <taxon>Eukaryota</taxon>
        <taxon>Fungi</taxon>
        <taxon>Dikarya</taxon>
        <taxon>Ascomycota</taxon>
        <taxon>Saccharomycotina</taxon>
        <taxon>Pichiomycetes</taxon>
        <taxon>Debaryomycetaceae</taxon>
        <taxon>Candida/Lodderomyces clade</taxon>
        <taxon>Lodderomyces</taxon>
    </lineage>
</organism>
<comment type="similarity">
    <text evidence="2 6">Belongs to the OXA1/ALB3/YidC family.</text>
</comment>
<evidence type="ECO:0000256" key="1">
    <source>
        <dbReference type="ARBA" id="ARBA00004141"/>
    </source>
</evidence>
<evidence type="ECO:0000313" key="10">
    <source>
        <dbReference type="Proteomes" id="UP000001996"/>
    </source>
</evidence>
<dbReference type="HOGENOM" id="CLU_029282_2_1_1"/>
<feature type="transmembrane region" description="Helical" evidence="7">
    <location>
        <begin position="286"/>
        <end position="305"/>
    </location>
</feature>
<keyword evidence="10" id="KW-1185">Reference proteome</keyword>
<feature type="domain" description="Membrane insertase YidC/Oxa/ALB C-terminal" evidence="8">
    <location>
        <begin position="171"/>
        <end position="327"/>
    </location>
</feature>
<dbReference type="PANTHER" id="PTHR12428">
    <property type="entry name" value="OXA1"/>
    <property type="match status" value="1"/>
</dbReference>
<dbReference type="FunCoup" id="A5E336">
    <property type="interactions" value="61"/>
</dbReference>
<dbReference type="Pfam" id="PF02096">
    <property type="entry name" value="60KD_IMP"/>
    <property type="match status" value="1"/>
</dbReference>
<gene>
    <name evidence="9" type="ORF">LELG_04023</name>
</gene>
<evidence type="ECO:0000256" key="7">
    <source>
        <dbReference type="SAM" id="Phobius"/>
    </source>
</evidence>
<dbReference type="VEuPathDB" id="FungiDB:LELG_04023"/>
<dbReference type="CDD" id="cd20069">
    <property type="entry name" value="5TM_Oxa1-like"/>
    <property type="match status" value="1"/>
</dbReference>
<evidence type="ECO:0000256" key="3">
    <source>
        <dbReference type="ARBA" id="ARBA00022692"/>
    </source>
</evidence>
<dbReference type="AlphaFoldDB" id="A5E336"/>
<dbReference type="GO" id="GO:0032979">
    <property type="term" value="P:protein insertion into mitochondrial inner membrane from matrix"/>
    <property type="evidence" value="ECO:0007669"/>
    <property type="project" value="TreeGrafter"/>
</dbReference>
<reference evidence="9 10" key="1">
    <citation type="journal article" date="2009" name="Nature">
        <title>Evolution of pathogenicity and sexual reproduction in eight Candida genomes.</title>
        <authorList>
            <person name="Butler G."/>
            <person name="Rasmussen M.D."/>
            <person name="Lin M.F."/>
            <person name="Santos M.A."/>
            <person name="Sakthikumar S."/>
            <person name="Munro C.A."/>
            <person name="Rheinbay E."/>
            <person name="Grabherr M."/>
            <person name="Forche A."/>
            <person name="Reedy J.L."/>
            <person name="Agrafioti I."/>
            <person name="Arnaud M.B."/>
            <person name="Bates S."/>
            <person name="Brown A.J."/>
            <person name="Brunke S."/>
            <person name="Costanzo M.C."/>
            <person name="Fitzpatrick D.A."/>
            <person name="de Groot P.W."/>
            <person name="Harris D."/>
            <person name="Hoyer L.L."/>
            <person name="Hube B."/>
            <person name="Klis F.M."/>
            <person name="Kodira C."/>
            <person name="Lennard N."/>
            <person name="Logue M.E."/>
            <person name="Martin R."/>
            <person name="Neiman A.M."/>
            <person name="Nikolaou E."/>
            <person name="Quail M.A."/>
            <person name="Quinn J."/>
            <person name="Santos M.C."/>
            <person name="Schmitzberger F.F."/>
            <person name="Sherlock G."/>
            <person name="Shah P."/>
            <person name="Silverstein K.A."/>
            <person name="Skrzypek M.S."/>
            <person name="Soll D."/>
            <person name="Staggs R."/>
            <person name="Stansfield I."/>
            <person name="Stumpf M.P."/>
            <person name="Sudbery P.E."/>
            <person name="Srikantha T."/>
            <person name="Zeng Q."/>
            <person name="Berman J."/>
            <person name="Berriman M."/>
            <person name="Heitman J."/>
            <person name="Gow N.A."/>
            <person name="Lorenz M.C."/>
            <person name="Birren B.W."/>
            <person name="Kellis M."/>
            <person name="Cuomo C.A."/>
        </authorList>
    </citation>
    <scope>NUCLEOTIDE SEQUENCE [LARGE SCALE GENOMIC DNA]</scope>
    <source>
        <strain evidence="10">ATCC 11503 / BCRC 21390 / CBS 2605 / JCM 1781 / NBRC 1676 / NRRL YB-4239</strain>
    </source>
</reference>
<keyword evidence="4 7" id="KW-1133">Transmembrane helix</keyword>
<keyword evidence="3 6" id="KW-0812">Transmembrane</keyword>
<keyword evidence="5 7" id="KW-0472">Membrane</keyword>
<evidence type="ECO:0000259" key="8">
    <source>
        <dbReference type="Pfam" id="PF02096"/>
    </source>
</evidence>
<evidence type="ECO:0000256" key="2">
    <source>
        <dbReference type="ARBA" id="ARBA00009877"/>
    </source>
</evidence>
<dbReference type="GeneID" id="5231988"/>
<accession>A5E336</accession>
<dbReference type="KEGG" id="lel:PVL30_004844"/>
<dbReference type="InParanoid" id="A5E336"/>
<dbReference type="GO" id="GO:0005743">
    <property type="term" value="C:mitochondrial inner membrane"/>
    <property type="evidence" value="ECO:0007669"/>
    <property type="project" value="TreeGrafter"/>
</dbReference>
<evidence type="ECO:0000256" key="5">
    <source>
        <dbReference type="ARBA" id="ARBA00023136"/>
    </source>
</evidence>
<evidence type="ECO:0000256" key="4">
    <source>
        <dbReference type="ARBA" id="ARBA00022989"/>
    </source>
</evidence>
<dbReference type="OrthoDB" id="2148490at2759"/>
<evidence type="ECO:0000313" key="9">
    <source>
        <dbReference type="EMBL" id="EDK45844.1"/>
    </source>
</evidence>
<dbReference type="STRING" id="379508.A5E336"/>
<proteinExistence type="inferred from homology"/>
<sequence length="341" mass="39484">MIARSAARYNLTHRCGSILPFQLQPQILLQLQQQQQQQQQTLHVPLQFTQVRQLSSFDHNAIITGFTESFQTIHEYTHLPWWALIPLSTFALRSVWTLPLAIMQRKRIQKQSSLKPIVSALGPVLKMNLAKRVQQAKTLLQKPETEDHTRAAQAPLANMTYEQILLLSTKEVRKRQKVLFKKHGVQIWKNFLLPACQIPLWIIMSLTMRDLSGWSSWDNIHNKALDPSLYTEGCLWFQDLTIADLAHIFPVILGIISLCNIEWTFKTLELSRLTQKLKYRPTLTDAVANFSRLSIVFMMAISIHAPAALTLYWISSQFFSLIQNIWLDLKIPITYSPKKRF</sequence>
<protein>
    <recommendedName>
        <fullName evidence="8">Membrane insertase YidC/Oxa/ALB C-terminal domain-containing protein</fullName>
    </recommendedName>
</protein>
<dbReference type="PANTHER" id="PTHR12428:SF65">
    <property type="entry name" value="CYTOCHROME C OXIDASE ASSEMBLY PROTEIN COX18, MITOCHONDRIAL"/>
    <property type="match status" value="1"/>
</dbReference>
<comment type="subcellular location">
    <subcellularLocation>
        <location evidence="1 6">Membrane</location>
        <topology evidence="1 6">Multi-pass membrane protein</topology>
    </subcellularLocation>
</comment>
<dbReference type="GO" id="GO:0032977">
    <property type="term" value="F:membrane insertase activity"/>
    <property type="evidence" value="ECO:0007669"/>
    <property type="project" value="InterPro"/>
</dbReference>
<dbReference type="eggNOG" id="KOG1239">
    <property type="taxonomic scope" value="Eukaryota"/>
</dbReference>
<name>A5E336_LODEL</name>
<dbReference type="OMA" id="WQRKRIV"/>
<dbReference type="Proteomes" id="UP000001996">
    <property type="component" value="Unassembled WGS sequence"/>
</dbReference>
<dbReference type="InterPro" id="IPR001708">
    <property type="entry name" value="YidC/ALB3/OXA1/COX18"/>
</dbReference>
<dbReference type="InterPro" id="IPR028055">
    <property type="entry name" value="YidC/Oxa/ALB_C"/>
</dbReference>